<dbReference type="PANTHER" id="PTHR38481:SF1">
    <property type="entry name" value="HYALURONATE LYASE"/>
    <property type="match status" value="1"/>
</dbReference>
<comment type="similarity">
    <text evidence="1">Belongs to the polysaccharide lyase 8 family.</text>
</comment>
<feature type="compositionally biased region" description="Low complexity" evidence="4">
    <location>
        <begin position="33"/>
        <end position="44"/>
    </location>
</feature>
<accession>A0ABW0YXD1</accession>
<feature type="domain" description="Polysaccharide lyase family 8 C-terminal" evidence="6">
    <location>
        <begin position="694"/>
        <end position="756"/>
    </location>
</feature>
<dbReference type="Gene3D" id="1.50.10.100">
    <property type="entry name" value="Chondroitin AC/alginate lyase"/>
    <property type="match status" value="1"/>
</dbReference>
<evidence type="ECO:0000259" key="6">
    <source>
        <dbReference type="Pfam" id="PF02884"/>
    </source>
</evidence>
<dbReference type="InterPro" id="IPR014718">
    <property type="entry name" value="GH-type_carb-bd"/>
</dbReference>
<evidence type="ECO:0000256" key="1">
    <source>
        <dbReference type="ARBA" id="ARBA00006699"/>
    </source>
</evidence>
<dbReference type="SUPFAM" id="SSF74650">
    <property type="entry name" value="Galactose mutarotase-like"/>
    <property type="match status" value="1"/>
</dbReference>
<dbReference type="Proteomes" id="UP001596083">
    <property type="component" value="Unassembled WGS sequence"/>
</dbReference>
<organism evidence="8 9">
    <name type="scientific">Streptomyces gamaensis</name>
    <dbReference type="NCBI Taxonomy" id="1763542"/>
    <lineage>
        <taxon>Bacteria</taxon>
        <taxon>Bacillati</taxon>
        <taxon>Actinomycetota</taxon>
        <taxon>Actinomycetes</taxon>
        <taxon>Kitasatosporales</taxon>
        <taxon>Streptomycetaceae</taxon>
        <taxon>Streptomyces</taxon>
    </lineage>
</organism>
<keyword evidence="3 8" id="KW-0456">Lyase</keyword>
<sequence length="812" mass="85580">MPPARWTRRGFLAVTASALALGADRAAADPRRPTAAGRRPQAAGRAGEFALLRERWRGLLLGTGFDPAAEPFATVLRRTGGLARTHRASMHPAPGSLWPDAPFERSAGITRSCARLYAMAQAYAQPGTGLTGDADLATATATGLAHVGERAYTTTTTRHGNWWDWQIGTPRLLLDTLTLLHGRTGDALREQLLAAIGHFVPDELFDDYSGTSTGANRVDLCRVAALHGILGEDPDRTALARDALSPVFPHVTSGDGLYADGSFVQHTWVAYTGTYGCVLLDGLARLFALLRGSSWEITDPARRTVLDSVERAFVPVLHDGLVMDSVSGRAVSRGLQADDPYGSAQSDHQRGHAVIAAIALLADSAGTAERARWHALVKGWIARATTSPLRTDPRLGTDALARLAAIDAAPGPAAPEPTGHRLLAAMDRAVHRRPGWTVNIAMASERITHYENGNGENPHGWHTGSGMLYWWADGSGGDQYSDAFWPTVDPLRLPGTTVCAKRPADNEGGAWGAPKPAARWVGGVTDGEFAVVGQHLKGLGSTLEARKSWFCAADAVLCLGAGITARDGVPVETVVDNRNLGAAGTAALTVDGRAEPVRDGWTRRYERARWAHLEGHGGYVLPGGAPLAALREARTGAWRDINTGGAPDRLTRRYLTLWHPHGTDPAGAAYACLLLPGADAAATAARAADPGLIVLSNSPSCQAVSFPPLGLTGAAFWTAGSAGGLTVTAPAAVLVRHRGRQAALHLAEPPRTGAAVELVWDRPVRRVLAHDASVRVIEAGRSLRLRVTPGTACASHRCAVELASGAGRPPGG</sequence>
<evidence type="ECO:0000256" key="4">
    <source>
        <dbReference type="SAM" id="MobiDB-lite"/>
    </source>
</evidence>
<feature type="domain" description="Polysaccharide lyase family 8 central" evidence="5">
    <location>
        <begin position="420"/>
        <end position="679"/>
    </location>
</feature>
<evidence type="ECO:0000259" key="7">
    <source>
        <dbReference type="Pfam" id="PF08124"/>
    </source>
</evidence>
<dbReference type="InterPro" id="IPR038970">
    <property type="entry name" value="Lyase_8"/>
</dbReference>
<dbReference type="PROSITE" id="PS51318">
    <property type="entry name" value="TAT"/>
    <property type="match status" value="1"/>
</dbReference>
<dbReference type="RefSeq" id="WP_390316432.1">
    <property type="nucleotide sequence ID" value="NZ_JBHSPB010000007.1"/>
</dbReference>
<dbReference type="InterPro" id="IPR011013">
    <property type="entry name" value="Gal_mutarotase_sf_dom"/>
</dbReference>
<dbReference type="InterPro" id="IPR003159">
    <property type="entry name" value="Lyase_8_central_dom"/>
</dbReference>
<feature type="region of interest" description="Disordered" evidence="4">
    <location>
        <begin position="23"/>
        <end position="44"/>
    </location>
</feature>
<evidence type="ECO:0000313" key="9">
    <source>
        <dbReference type="Proteomes" id="UP001596083"/>
    </source>
</evidence>
<dbReference type="CDD" id="cd01083">
    <property type="entry name" value="GAG_Lyase"/>
    <property type="match status" value="1"/>
</dbReference>
<dbReference type="GO" id="GO:0016829">
    <property type="term" value="F:lyase activity"/>
    <property type="evidence" value="ECO:0007669"/>
    <property type="project" value="UniProtKB-KW"/>
</dbReference>
<dbReference type="Gene3D" id="2.60.220.10">
    <property type="entry name" value="Polysaccharide lyase family 8-like, C-terminal"/>
    <property type="match status" value="1"/>
</dbReference>
<dbReference type="PANTHER" id="PTHR38481">
    <property type="entry name" value="HYALURONATE LYASE"/>
    <property type="match status" value="1"/>
</dbReference>
<dbReference type="InterPro" id="IPR006311">
    <property type="entry name" value="TAT_signal"/>
</dbReference>
<reference evidence="9" key="1">
    <citation type="journal article" date="2019" name="Int. J. Syst. Evol. Microbiol.">
        <title>The Global Catalogue of Microorganisms (GCM) 10K type strain sequencing project: providing services to taxonomists for standard genome sequencing and annotation.</title>
        <authorList>
            <consortium name="The Broad Institute Genomics Platform"/>
            <consortium name="The Broad Institute Genome Sequencing Center for Infectious Disease"/>
            <person name="Wu L."/>
            <person name="Ma J."/>
        </authorList>
    </citation>
    <scope>NUCLEOTIDE SEQUENCE [LARGE SCALE GENOMIC DNA]</scope>
    <source>
        <strain evidence="9">CGMCC 4.7304</strain>
    </source>
</reference>
<dbReference type="Pfam" id="PF02884">
    <property type="entry name" value="Lyase_8_C"/>
    <property type="match status" value="1"/>
</dbReference>
<proteinExistence type="inferred from homology"/>
<dbReference type="SUPFAM" id="SSF49863">
    <property type="entry name" value="Hyaluronate lyase-like, C-terminal domain"/>
    <property type="match status" value="1"/>
</dbReference>
<comment type="caution">
    <text evidence="8">The sequence shown here is derived from an EMBL/GenBank/DDBJ whole genome shotgun (WGS) entry which is preliminary data.</text>
</comment>
<protein>
    <submittedName>
        <fullName evidence="8">Polysaccharide lyase 8 family protein</fullName>
    </submittedName>
</protein>
<name>A0ABW0YXD1_9ACTN</name>
<dbReference type="Gene3D" id="2.70.98.10">
    <property type="match status" value="1"/>
</dbReference>
<gene>
    <name evidence="8" type="ORF">ACFP1Z_13625</name>
</gene>
<dbReference type="InterPro" id="IPR012970">
    <property type="entry name" value="Lyase_8_alpha_N"/>
</dbReference>
<keyword evidence="9" id="KW-1185">Reference proteome</keyword>
<dbReference type="Pfam" id="PF08124">
    <property type="entry name" value="Lyase_8_N"/>
    <property type="match status" value="1"/>
</dbReference>
<keyword evidence="2" id="KW-0732">Signal</keyword>
<evidence type="ECO:0000256" key="2">
    <source>
        <dbReference type="ARBA" id="ARBA00022729"/>
    </source>
</evidence>
<dbReference type="SUPFAM" id="SSF48230">
    <property type="entry name" value="Chondroitin AC/alginate lyase"/>
    <property type="match status" value="1"/>
</dbReference>
<evidence type="ECO:0000259" key="5">
    <source>
        <dbReference type="Pfam" id="PF02278"/>
    </source>
</evidence>
<feature type="domain" description="Polysaccharide lyase 8 N-terminal alpha-helical" evidence="7">
    <location>
        <begin position="56"/>
        <end position="378"/>
    </location>
</feature>
<dbReference type="EMBL" id="JBHSPB010000007">
    <property type="protein sequence ID" value="MFC5721205.1"/>
    <property type="molecule type" value="Genomic_DNA"/>
</dbReference>
<dbReference type="InterPro" id="IPR008929">
    <property type="entry name" value="Chondroitin_lyas"/>
</dbReference>
<dbReference type="Pfam" id="PF02278">
    <property type="entry name" value="Lyase_8"/>
    <property type="match status" value="1"/>
</dbReference>
<dbReference type="InterPro" id="IPR011071">
    <property type="entry name" value="Lyase_8-like_C"/>
</dbReference>
<dbReference type="InterPro" id="IPR004103">
    <property type="entry name" value="Lyase_8_C"/>
</dbReference>
<evidence type="ECO:0000313" key="8">
    <source>
        <dbReference type="EMBL" id="MFC5721205.1"/>
    </source>
</evidence>
<evidence type="ECO:0000256" key="3">
    <source>
        <dbReference type="ARBA" id="ARBA00023239"/>
    </source>
</evidence>